<evidence type="ECO:0000313" key="1">
    <source>
        <dbReference type="EMBL" id="KIM42082.1"/>
    </source>
</evidence>
<name>A0A0C2YM55_HEBCY</name>
<organism evidence="1 2">
    <name type="scientific">Hebeloma cylindrosporum</name>
    <dbReference type="NCBI Taxonomy" id="76867"/>
    <lineage>
        <taxon>Eukaryota</taxon>
        <taxon>Fungi</taxon>
        <taxon>Dikarya</taxon>
        <taxon>Basidiomycota</taxon>
        <taxon>Agaricomycotina</taxon>
        <taxon>Agaricomycetes</taxon>
        <taxon>Agaricomycetidae</taxon>
        <taxon>Agaricales</taxon>
        <taxon>Agaricineae</taxon>
        <taxon>Hymenogastraceae</taxon>
        <taxon>Hebeloma</taxon>
    </lineage>
</organism>
<evidence type="ECO:0000313" key="2">
    <source>
        <dbReference type="Proteomes" id="UP000053424"/>
    </source>
</evidence>
<dbReference type="AlphaFoldDB" id="A0A0C2YM55"/>
<reference evidence="2" key="2">
    <citation type="submission" date="2015-01" db="EMBL/GenBank/DDBJ databases">
        <title>Evolutionary Origins and Diversification of the Mycorrhizal Mutualists.</title>
        <authorList>
            <consortium name="DOE Joint Genome Institute"/>
            <consortium name="Mycorrhizal Genomics Consortium"/>
            <person name="Kohler A."/>
            <person name="Kuo A."/>
            <person name="Nagy L.G."/>
            <person name="Floudas D."/>
            <person name="Copeland A."/>
            <person name="Barry K.W."/>
            <person name="Cichocki N."/>
            <person name="Veneault-Fourrey C."/>
            <person name="LaButti K."/>
            <person name="Lindquist E.A."/>
            <person name="Lipzen A."/>
            <person name="Lundell T."/>
            <person name="Morin E."/>
            <person name="Murat C."/>
            <person name="Riley R."/>
            <person name="Ohm R."/>
            <person name="Sun H."/>
            <person name="Tunlid A."/>
            <person name="Henrissat B."/>
            <person name="Grigoriev I.V."/>
            <person name="Hibbett D.S."/>
            <person name="Martin F."/>
        </authorList>
    </citation>
    <scope>NUCLEOTIDE SEQUENCE [LARGE SCALE GENOMIC DNA]</scope>
    <source>
        <strain evidence="2">h7</strain>
    </source>
</reference>
<protein>
    <submittedName>
        <fullName evidence="1">Uncharacterized protein</fullName>
    </submittedName>
</protein>
<proteinExistence type="predicted"/>
<accession>A0A0C2YM55</accession>
<dbReference type="EMBL" id="KN831779">
    <property type="protein sequence ID" value="KIM42082.1"/>
    <property type="molecule type" value="Genomic_DNA"/>
</dbReference>
<sequence>MYCTEESFAIILGGKFKVYPISKRCLDVFALFQRPARSAEPRILNPQNKRLKEGSDARWSDRKVVCYATFAHATLG</sequence>
<dbReference type="HOGENOM" id="CLU_2654758_0_0_1"/>
<reference evidence="1 2" key="1">
    <citation type="submission" date="2014-04" db="EMBL/GenBank/DDBJ databases">
        <authorList>
            <consortium name="DOE Joint Genome Institute"/>
            <person name="Kuo A."/>
            <person name="Gay G."/>
            <person name="Dore J."/>
            <person name="Kohler A."/>
            <person name="Nagy L.G."/>
            <person name="Floudas D."/>
            <person name="Copeland A."/>
            <person name="Barry K.W."/>
            <person name="Cichocki N."/>
            <person name="Veneault-Fourrey C."/>
            <person name="LaButti K."/>
            <person name="Lindquist E.A."/>
            <person name="Lipzen A."/>
            <person name="Lundell T."/>
            <person name="Morin E."/>
            <person name="Murat C."/>
            <person name="Sun H."/>
            <person name="Tunlid A."/>
            <person name="Henrissat B."/>
            <person name="Grigoriev I.V."/>
            <person name="Hibbett D.S."/>
            <person name="Martin F."/>
            <person name="Nordberg H.P."/>
            <person name="Cantor M.N."/>
            <person name="Hua S.X."/>
        </authorList>
    </citation>
    <scope>NUCLEOTIDE SEQUENCE [LARGE SCALE GENOMIC DNA]</scope>
    <source>
        <strain evidence="2">h7</strain>
    </source>
</reference>
<dbReference type="Proteomes" id="UP000053424">
    <property type="component" value="Unassembled WGS sequence"/>
</dbReference>
<gene>
    <name evidence="1" type="ORF">M413DRAFT_143988</name>
</gene>
<keyword evidence="2" id="KW-1185">Reference proteome</keyword>